<dbReference type="Gene3D" id="3.90.320.10">
    <property type="match status" value="1"/>
</dbReference>
<protein>
    <recommendedName>
        <fullName evidence="3">DUF2800 domain-containing protein</fullName>
    </recommendedName>
</protein>
<proteinExistence type="predicted"/>
<dbReference type="STRING" id="97481.SAMN05444853_10412"/>
<evidence type="ECO:0000313" key="1">
    <source>
        <dbReference type="EMBL" id="SEM05470.1"/>
    </source>
</evidence>
<dbReference type="GeneID" id="83545322"/>
<dbReference type="Pfam" id="PF10926">
    <property type="entry name" value="DUF2800"/>
    <property type="match status" value="1"/>
</dbReference>
<dbReference type="OrthoDB" id="9766061at2"/>
<gene>
    <name evidence="1" type="ORF">SAMN05444853_10412</name>
</gene>
<sequence>MPTKHALLSPSGAHRWLNCQGSLLLESQFENTTSDAAVEGTTAHALAEICLTENKAPADFLGKIIEEGFVEVDQDMVDYISTYIQEIRSAAQGAILHIEEKVDISPYIEQKDVFGTVDALIISNDEIQVHDLKYGMGVKVDAKDNEQLQMYALGAYALYQFGFDIKQVRMVTHQVRLNSISEWVISIEELLKFGEKAKQKAAQVIAIYDSGELKEQDFNPKDKTCKFCKAKAHCKALAQHVADLVADDFVNLDEEIDLSAGINKLATCDNSHIAKLLPQLDLIDGFTKAVRTRATSELLSGNDIPGYKLVAGRKGARKWTDEERVEQELRKLAKVSDIYTKKLITPTVANKLFKNAPKKIARLQDFITQAEGSPSVVPETDKRPALVINEVADDFDNLNQP</sequence>
<organism evidence="1 2">
    <name type="scientific">Phocoenobacter skyensis</name>
    <dbReference type="NCBI Taxonomy" id="97481"/>
    <lineage>
        <taxon>Bacteria</taxon>
        <taxon>Pseudomonadati</taxon>
        <taxon>Pseudomonadota</taxon>
        <taxon>Gammaproteobacteria</taxon>
        <taxon>Pasteurellales</taxon>
        <taxon>Pasteurellaceae</taxon>
        <taxon>Phocoenobacter</taxon>
    </lineage>
</organism>
<dbReference type="AlphaFoldDB" id="A0A1H7V8T0"/>
<dbReference type="EMBL" id="FOBN01000004">
    <property type="protein sequence ID" value="SEM05470.1"/>
    <property type="molecule type" value="Genomic_DNA"/>
</dbReference>
<evidence type="ECO:0008006" key="3">
    <source>
        <dbReference type="Google" id="ProtNLM"/>
    </source>
</evidence>
<dbReference type="Proteomes" id="UP000198883">
    <property type="component" value="Unassembled WGS sequence"/>
</dbReference>
<dbReference type="InterPro" id="IPR011604">
    <property type="entry name" value="PDDEXK-like_dom_sf"/>
</dbReference>
<name>A0A1H7V8T0_9PAST</name>
<reference evidence="2" key="1">
    <citation type="submission" date="2016-10" db="EMBL/GenBank/DDBJ databases">
        <authorList>
            <person name="Varghese N."/>
            <person name="Submissions S."/>
        </authorList>
    </citation>
    <scope>NUCLEOTIDE SEQUENCE [LARGE SCALE GENOMIC DNA]</scope>
    <source>
        <strain evidence="2">DSM 24204</strain>
    </source>
</reference>
<accession>A0A1H7V8T0</accession>
<dbReference type="RefSeq" id="WP_090920569.1">
    <property type="nucleotide sequence ID" value="NZ_CP016180.1"/>
</dbReference>
<evidence type="ECO:0000313" key="2">
    <source>
        <dbReference type="Proteomes" id="UP000198883"/>
    </source>
</evidence>
<dbReference type="InterPro" id="IPR021229">
    <property type="entry name" value="DUF2800"/>
</dbReference>